<name>A0A8K0TRQ2_9PEZI</name>
<evidence type="ECO:0000313" key="2">
    <source>
        <dbReference type="EMBL" id="KAH7376930.1"/>
    </source>
</evidence>
<keyword evidence="3" id="KW-1185">Reference proteome</keyword>
<reference evidence="2" key="1">
    <citation type="journal article" date="2021" name="Nat. Commun.">
        <title>Genetic determinants of endophytism in the Arabidopsis root mycobiome.</title>
        <authorList>
            <person name="Mesny F."/>
            <person name="Miyauchi S."/>
            <person name="Thiergart T."/>
            <person name="Pickel B."/>
            <person name="Atanasova L."/>
            <person name="Karlsson M."/>
            <person name="Huettel B."/>
            <person name="Barry K.W."/>
            <person name="Haridas S."/>
            <person name="Chen C."/>
            <person name="Bauer D."/>
            <person name="Andreopoulos W."/>
            <person name="Pangilinan J."/>
            <person name="LaButti K."/>
            <person name="Riley R."/>
            <person name="Lipzen A."/>
            <person name="Clum A."/>
            <person name="Drula E."/>
            <person name="Henrissat B."/>
            <person name="Kohler A."/>
            <person name="Grigoriev I.V."/>
            <person name="Martin F.M."/>
            <person name="Hacquard S."/>
        </authorList>
    </citation>
    <scope>NUCLEOTIDE SEQUENCE</scope>
    <source>
        <strain evidence="2">MPI-CAGE-AT-0016</strain>
    </source>
</reference>
<organism evidence="2 3">
    <name type="scientific">Plectosphaerella cucumerina</name>
    <dbReference type="NCBI Taxonomy" id="40658"/>
    <lineage>
        <taxon>Eukaryota</taxon>
        <taxon>Fungi</taxon>
        <taxon>Dikarya</taxon>
        <taxon>Ascomycota</taxon>
        <taxon>Pezizomycotina</taxon>
        <taxon>Sordariomycetes</taxon>
        <taxon>Hypocreomycetidae</taxon>
        <taxon>Glomerellales</taxon>
        <taxon>Plectosphaerellaceae</taxon>
        <taxon>Plectosphaerella</taxon>
    </lineage>
</organism>
<evidence type="ECO:0000256" key="1">
    <source>
        <dbReference type="SAM" id="MobiDB-lite"/>
    </source>
</evidence>
<dbReference type="AlphaFoldDB" id="A0A8K0TRQ2"/>
<dbReference type="OrthoDB" id="8864979at2759"/>
<dbReference type="Proteomes" id="UP000813385">
    <property type="component" value="Unassembled WGS sequence"/>
</dbReference>
<gene>
    <name evidence="2" type="ORF">B0T11DRAFT_25061</name>
</gene>
<accession>A0A8K0TRQ2</accession>
<dbReference type="EMBL" id="JAGPXD010000001">
    <property type="protein sequence ID" value="KAH7376930.1"/>
    <property type="molecule type" value="Genomic_DNA"/>
</dbReference>
<dbReference type="InterPro" id="IPR025204">
    <property type="entry name" value="CENP-L"/>
</dbReference>
<protein>
    <submittedName>
        <fullName evidence="2">Kinetochore complex Sim4 subunit Fta1-domain-containing protein</fullName>
    </submittedName>
</protein>
<proteinExistence type="predicted"/>
<comment type="caution">
    <text evidence="2">The sequence shown here is derived from an EMBL/GenBank/DDBJ whole genome shotgun (WGS) entry which is preliminary data.</text>
</comment>
<evidence type="ECO:0000313" key="3">
    <source>
        <dbReference type="Proteomes" id="UP000813385"/>
    </source>
</evidence>
<feature type="region of interest" description="Disordered" evidence="1">
    <location>
        <begin position="1"/>
        <end position="39"/>
    </location>
</feature>
<sequence length="409" mass="44734">MPPKRKRPANAPDAQPRQAPSRSPPADTDMQDDVEPPPQFFNVSFTAHRVSSLFIGHEALSSTRLATIAQRLRDTLVGDVVRGVQVGLESADAGLGRAGSLEKVTVRWFDADAMLGDEDSTTPKREGLCFEMRYENTLCTALLLPRAGERPRDKNNIIDGPFGADDAFSVPSTFDPPSADGPDDPRFLELPLLLTRMPTQLRSFVLDFICRTFDCRIAQLGLGTRSLTSAWERWVEDAGLPTRGPLAKDLVITIGFHLPSSEDEPGDEPAKMGLRTIDVIIPADDAGRFLRSDLGADNRLAEKQGWEDDDRVRSRLSGGGDEEGWAWLRGENGEDAAELPFTRALAFYLDKHMTLNLFHPSVRIVRIACGGFVLAENRLKVFAVASSDEELAATGAVKRLVAGLAERAG</sequence>
<dbReference type="Pfam" id="PF13092">
    <property type="entry name" value="CENP-L"/>
    <property type="match status" value="1"/>
</dbReference>